<dbReference type="PANTHER" id="PTHR10361:SF28">
    <property type="entry name" value="P3 PROTEIN-RELATED"/>
    <property type="match status" value="1"/>
</dbReference>
<dbReference type="OrthoDB" id="9806785at2"/>
<evidence type="ECO:0000256" key="3">
    <source>
        <dbReference type="ARBA" id="ARBA00022989"/>
    </source>
</evidence>
<feature type="transmembrane region" description="Helical" evidence="5">
    <location>
        <begin position="196"/>
        <end position="218"/>
    </location>
</feature>
<dbReference type="eggNOG" id="COG0385">
    <property type="taxonomic scope" value="Bacteria"/>
</dbReference>
<dbReference type="InterPro" id="IPR038770">
    <property type="entry name" value="Na+/solute_symporter_sf"/>
</dbReference>
<dbReference type="Proteomes" id="UP000006860">
    <property type="component" value="Chromosome"/>
</dbReference>
<keyword evidence="4 5" id="KW-0472">Membrane</keyword>
<evidence type="ECO:0000256" key="1">
    <source>
        <dbReference type="ARBA" id="ARBA00004141"/>
    </source>
</evidence>
<organism evidence="6 7">
    <name type="scientific">Rubinisphaera brasiliensis (strain ATCC 49424 / DSM 5305 / JCM 21570 / IAM 15109 / NBRC 103401 / IFAM 1448)</name>
    <name type="common">Planctomyces brasiliensis</name>
    <dbReference type="NCBI Taxonomy" id="756272"/>
    <lineage>
        <taxon>Bacteria</taxon>
        <taxon>Pseudomonadati</taxon>
        <taxon>Planctomycetota</taxon>
        <taxon>Planctomycetia</taxon>
        <taxon>Planctomycetales</taxon>
        <taxon>Planctomycetaceae</taxon>
        <taxon>Rubinisphaera</taxon>
    </lineage>
</organism>
<feature type="transmembrane region" description="Helical" evidence="5">
    <location>
        <begin position="230"/>
        <end position="249"/>
    </location>
</feature>
<keyword evidence="2 5" id="KW-0812">Transmembrane</keyword>
<feature type="transmembrane region" description="Helical" evidence="5">
    <location>
        <begin position="288"/>
        <end position="309"/>
    </location>
</feature>
<keyword evidence="7" id="KW-1185">Reference proteome</keyword>
<dbReference type="EMBL" id="CP002546">
    <property type="protein sequence ID" value="ADY60442.1"/>
    <property type="molecule type" value="Genomic_DNA"/>
</dbReference>
<name>F0STI0_RUBBR</name>
<feature type="transmembrane region" description="Helical" evidence="5">
    <location>
        <begin position="72"/>
        <end position="97"/>
    </location>
</feature>
<evidence type="ECO:0000256" key="4">
    <source>
        <dbReference type="ARBA" id="ARBA00023136"/>
    </source>
</evidence>
<dbReference type="InterPro" id="IPR002657">
    <property type="entry name" value="BilAc:Na_symport/Acr3"/>
</dbReference>
<dbReference type="HOGENOM" id="CLU_034788_1_1_0"/>
<evidence type="ECO:0000256" key="2">
    <source>
        <dbReference type="ARBA" id="ARBA00022692"/>
    </source>
</evidence>
<feature type="transmembrane region" description="Helical" evidence="5">
    <location>
        <begin position="43"/>
        <end position="60"/>
    </location>
</feature>
<feature type="transmembrane region" description="Helical" evidence="5">
    <location>
        <begin position="134"/>
        <end position="156"/>
    </location>
</feature>
<dbReference type="InterPro" id="IPR004710">
    <property type="entry name" value="Bilac:Na_transpt"/>
</dbReference>
<dbReference type="RefSeq" id="WP_013629164.1">
    <property type="nucleotide sequence ID" value="NC_015174.1"/>
</dbReference>
<feature type="transmembrane region" description="Helical" evidence="5">
    <location>
        <begin position="261"/>
        <end position="282"/>
    </location>
</feature>
<dbReference type="AlphaFoldDB" id="F0STI0"/>
<comment type="subcellular location">
    <subcellularLocation>
        <location evidence="1">Membrane</location>
        <topology evidence="1">Multi-pass membrane protein</topology>
    </subcellularLocation>
</comment>
<reference evidence="7" key="1">
    <citation type="submission" date="2011-02" db="EMBL/GenBank/DDBJ databases">
        <title>The complete genome of Planctomyces brasiliensis DSM 5305.</title>
        <authorList>
            <person name="Lucas S."/>
            <person name="Copeland A."/>
            <person name="Lapidus A."/>
            <person name="Bruce D."/>
            <person name="Goodwin L."/>
            <person name="Pitluck S."/>
            <person name="Kyrpides N."/>
            <person name="Mavromatis K."/>
            <person name="Pagani I."/>
            <person name="Ivanova N."/>
            <person name="Ovchinnikova G."/>
            <person name="Lu M."/>
            <person name="Detter J.C."/>
            <person name="Han C."/>
            <person name="Land M."/>
            <person name="Hauser L."/>
            <person name="Markowitz V."/>
            <person name="Cheng J.-F."/>
            <person name="Hugenholtz P."/>
            <person name="Woyke T."/>
            <person name="Wu D."/>
            <person name="Tindall B."/>
            <person name="Pomrenke H.G."/>
            <person name="Brambilla E."/>
            <person name="Klenk H.-P."/>
            <person name="Eisen J.A."/>
        </authorList>
    </citation>
    <scope>NUCLEOTIDE SEQUENCE [LARGE SCALE GENOMIC DNA]</scope>
    <source>
        <strain evidence="7">ATCC 49424 / DSM 5305 / JCM 21570 / NBRC 103401 / IFAM 1448</strain>
    </source>
</reference>
<sequence length="318" mass="34032">MQRLRRILERSLIVWLVLSSGAALVWGQQSPSAAGFFDIVKTWTMTPAIVASMFCIGFLLPRDELTQTLSRWPTVLGGCLTQYLSMPLLAFAAAQLFPDSSPLYAGIILTGAVPGAMASNVLTLTARGNVSYSISLTTTATLISPFAVPVALLLFLGVKKGPDPVAVFLNLLQVVACPVVTGFLFKLLLRSFANRLLDLAAVLANLGILWIIAVAIGLNASRLNGVPWQLLLVLLLLNVSGYVAGWTGSRLMRLDTRKRRALTLEIGMQNAGVGTILALSLFPDPAVAIPTAVYTFGCMFTGTLLASWWNSREPAAAV</sequence>
<feature type="transmembrane region" description="Helical" evidence="5">
    <location>
        <begin position="103"/>
        <end position="122"/>
    </location>
</feature>
<feature type="transmembrane region" description="Helical" evidence="5">
    <location>
        <begin position="168"/>
        <end position="189"/>
    </location>
</feature>
<dbReference type="KEGG" id="pbs:Plabr_2843"/>
<gene>
    <name evidence="6" type="ordered locus">Plabr_2843</name>
</gene>
<evidence type="ECO:0000256" key="5">
    <source>
        <dbReference type="SAM" id="Phobius"/>
    </source>
</evidence>
<dbReference type="PANTHER" id="PTHR10361">
    <property type="entry name" value="SODIUM-BILE ACID COTRANSPORTER"/>
    <property type="match status" value="1"/>
</dbReference>
<evidence type="ECO:0000313" key="6">
    <source>
        <dbReference type="EMBL" id="ADY60442.1"/>
    </source>
</evidence>
<keyword evidence="3 5" id="KW-1133">Transmembrane helix</keyword>
<dbReference type="Pfam" id="PF01758">
    <property type="entry name" value="SBF"/>
    <property type="match status" value="1"/>
</dbReference>
<proteinExistence type="predicted"/>
<dbReference type="STRING" id="756272.Plabr_2843"/>
<dbReference type="GO" id="GO:0016020">
    <property type="term" value="C:membrane"/>
    <property type="evidence" value="ECO:0007669"/>
    <property type="project" value="UniProtKB-SubCell"/>
</dbReference>
<evidence type="ECO:0000313" key="7">
    <source>
        <dbReference type="Proteomes" id="UP000006860"/>
    </source>
</evidence>
<dbReference type="Gene3D" id="1.20.1530.20">
    <property type="match status" value="1"/>
</dbReference>
<accession>F0STI0</accession>
<protein>
    <submittedName>
        <fullName evidence="6">Bile acid:sodium symporter</fullName>
    </submittedName>
</protein>